<evidence type="ECO:0000313" key="2">
    <source>
        <dbReference type="EMBL" id="MBM9617227.1"/>
    </source>
</evidence>
<feature type="region of interest" description="Disordered" evidence="1">
    <location>
        <begin position="1"/>
        <end position="26"/>
    </location>
</feature>
<evidence type="ECO:0000313" key="3">
    <source>
        <dbReference type="Proteomes" id="UP000664109"/>
    </source>
</evidence>
<evidence type="ECO:0000256" key="1">
    <source>
        <dbReference type="SAM" id="MobiDB-lite"/>
    </source>
</evidence>
<dbReference type="Proteomes" id="UP000664109">
    <property type="component" value="Unassembled WGS sequence"/>
</dbReference>
<proteinExistence type="predicted"/>
<comment type="caution">
    <text evidence="2">The sequence shown here is derived from an EMBL/GenBank/DDBJ whole genome shotgun (WGS) entry which is preliminary data.</text>
</comment>
<organism evidence="2 3">
    <name type="scientific">Streptomyces zhihengii</name>
    <dbReference type="NCBI Taxonomy" id="1818004"/>
    <lineage>
        <taxon>Bacteria</taxon>
        <taxon>Bacillati</taxon>
        <taxon>Actinomycetota</taxon>
        <taxon>Actinomycetes</taxon>
        <taxon>Kitasatosporales</taxon>
        <taxon>Streptomycetaceae</taxon>
        <taxon>Streptomyces</taxon>
    </lineage>
</organism>
<dbReference type="EMBL" id="JAFEJA010000001">
    <property type="protein sequence ID" value="MBM9617227.1"/>
    <property type="molecule type" value="Genomic_DNA"/>
</dbReference>
<sequence>MPVRPSTPPHQAAPSRRQPPATPLPDFRHVFLEPVYGEAYEDDLAEAADGPDEAHAPQ</sequence>
<reference evidence="2 3" key="1">
    <citation type="journal article" date="2016" name="Arch. Microbiol.">
        <title>Streptomyces zhihengii sp. nov., isolated from rhizospheric soil of Psammosilene tunicoides.</title>
        <authorList>
            <person name="Huang M.J."/>
            <person name="Fei J.J."/>
            <person name="Salam N."/>
            <person name="Kim C.J."/>
            <person name="Hozzein W.N."/>
            <person name="Xiao M."/>
            <person name="Huang H.Q."/>
            <person name="Li W.J."/>
        </authorList>
    </citation>
    <scope>NUCLEOTIDE SEQUENCE [LARGE SCALE GENOMIC DNA]</scope>
    <source>
        <strain evidence="2 3">YIM T102</strain>
    </source>
</reference>
<name>A0ABS2UHW0_9ACTN</name>
<gene>
    <name evidence="2" type="ORF">JE024_00485</name>
</gene>
<accession>A0ABS2UHW0</accession>
<keyword evidence="3" id="KW-1185">Reference proteome</keyword>
<dbReference type="RefSeq" id="WP_205371648.1">
    <property type="nucleotide sequence ID" value="NZ_JAFEJA010000001.1"/>
</dbReference>
<protein>
    <submittedName>
        <fullName evidence="2">Uncharacterized protein</fullName>
    </submittedName>
</protein>